<dbReference type="Proteomes" id="UP000292052">
    <property type="component" value="Unassembled WGS sequence"/>
</dbReference>
<feature type="non-terminal residue" evidence="2">
    <location>
        <position position="491"/>
    </location>
</feature>
<keyword evidence="3" id="KW-1185">Reference proteome</keyword>
<proteinExistence type="predicted"/>
<protein>
    <submittedName>
        <fullName evidence="2">Uncharacterized protein</fullName>
    </submittedName>
</protein>
<name>A0A482VJZ6_ASBVE</name>
<dbReference type="OrthoDB" id="6753773at2759"/>
<feature type="compositionally biased region" description="Polar residues" evidence="1">
    <location>
        <begin position="225"/>
        <end position="250"/>
    </location>
</feature>
<dbReference type="EMBL" id="QDEB01093327">
    <property type="protein sequence ID" value="RZC32926.1"/>
    <property type="molecule type" value="Genomic_DNA"/>
</dbReference>
<gene>
    <name evidence="2" type="ORF">BDFB_002750</name>
</gene>
<dbReference type="AlphaFoldDB" id="A0A482VJZ6"/>
<evidence type="ECO:0000313" key="3">
    <source>
        <dbReference type="Proteomes" id="UP000292052"/>
    </source>
</evidence>
<evidence type="ECO:0000256" key="1">
    <source>
        <dbReference type="SAM" id="MobiDB-lite"/>
    </source>
</evidence>
<accession>A0A482VJZ6</accession>
<feature type="compositionally biased region" description="Low complexity" evidence="1">
    <location>
        <begin position="266"/>
        <end position="277"/>
    </location>
</feature>
<feature type="region of interest" description="Disordered" evidence="1">
    <location>
        <begin position="225"/>
        <end position="281"/>
    </location>
</feature>
<feature type="region of interest" description="Disordered" evidence="1">
    <location>
        <begin position="1"/>
        <end position="23"/>
    </location>
</feature>
<sequence>MSAQGEAGGIKPSVQNEEPSGPTACNRVCVHEGDRICYNDLGDKGLVKKIQGAENTNSNSTASLELDSLHSGESLFKTFTFDTQDSDPAIEKCMAFWKTILEKNVKPVNCSLLKVKKNRKKVTGEKKVKSIPPCDHEETQKMWTSIYEDLQKRKLDKIKLVKKQKCDPCEEYIDEELEKKQQIEDIRKLNEWKSQTKPSRLGQADLKSQIRRTLDALQINKSTKVQNSISKNQDLPKQLSSVRHTTSSIKTAKESVNVDKREPESETSATPTTESTPKSAFIQENRKHITQQQDEITVCCSCGYQINECICEQFTIDVADQIVKESVEFAGSCHPRDCESVCVCDNLQDKQVFCKCGCGVDGCLCQKYNDEKSTGSWTCGCATDECICQKLDEKETNECSCGCGSEECICEQLFTRSCKCDHADCNCDIIEILSTYMETLQATPNVTMGENDLRFTSKGAQTNDDTEWTIEAIQKKGSYCVICGHFNCFCK</sequence>
<comment type="caution">
    <text evidence="2">The sequence shown here is derived from an EMBL/GenBank/DDBJ whole genome shotgun (WGS) entry which is preliminary data.</text>
</comment>
<reference evidence="2 3" key="1">
    <citation type="submission" date="2017-03" db="EMBL/GenBank/DDBJ databases">
        <title>Genome of the blue death feigning beetle - Asbolus verrucosus.</title>
        <authorList>
            <person name="Rider S.D."/>
        </authorList>
    </citation>
    <scope>NUCLEOTIDE SEQUENCE [LARGE SCALE GENOMIC DNA]</scope>
    <source>
        <strain evidence="2">Butters</strain>
        <tissue evidence="2">Head and leg muscle</tissue>
    </source>
</reference>
<evidence type="ECO:0000313" key="2">
    <source>
        <dbReference type="EMBL" id="RZC32926.1"/>
    </source>
</evidence>
<organism evidence="2 3">
    <name type="scientific">Asbolus verrucosus</name>
    <name type="common">Desert ironclad beetle</name>
    <dbReference type="NCBI Taxonomy" id="1661398"/>
    <lineage>
        <taxon>Eukaryota</taxon>
        <taxon>Metazoa</taxon>
        <taxon>Ecdysozoa</taxon>
        <taxon>Arthropoda</taxon>
        <taxon>Hexapoda</taxon>
        <taxon>Insecta</taxon>
        <taxon>Pterygota</taxon>
        <taxon>Neoptera</taxon>
        <taxon>Endopterygota</taxon>
        <taxon>Coleoptera</taxon>
        <taxon>Polyphaga</taxon>
        <taxon>Cucujiformia</taxon>
        <taxon>Tenebrionidae</taxon>
        <taxon>Pimeliinae</taxon>
        <taxon>Asbolus</taxon>
    </lineage>
</organism>
<feature type="compositionally biased region" description="Basic and acidic residues" evidence="1">
    <location>
        <begin position="251"/>
        <end position="264"/>
    </location>
</feature>